<evidence type="ECO:0000256" key="2">
    <source>
        <dbReference type="SAM" id="MobiDB-lite"/>
    </source>
</evidence>
<sequence>MLMQLVRQMSEQMRVAQTNQQTFQQSLQARLDDEREAVQTQIRALQSTIATPLYTPQPPATSSAETIPLEPGRDNQVEHYDEPTRPWRKTRPTLQDPPRYEGARAKFRAWLSEMRNKLRVDGTVIGSKADQFAYVYSRLGGAPQQMTIAFVEAGGKGGAYDPDDYLRYLEECYADPNLQARAIERLRSLRQRESESFAALLPRFEKELADSGGASWPDEVKISYLEGATNQQLRLAAVYQAPARTSYTAWAQALQTLASGLDGLSRREQGRDGRDPRGPSGKAATPEPRRFTLDADGDTKMAGVNRAGQPSGVHPDTEHDRKNPRDERRCYRCNQKGHLIANCRAKVILPEKERPKVARIEDAEVAGDVPFAVRLILCLPRSSPRLGA</sequence>
<dbReference type="PROSITE" id="PS50158">
    <property type="entry name" value="ZF_CCHC"/>
    <property type="match status" value="1"/>
</dbReference>
<feature type="compositionally biased region" description="Basic and acidic residues" evidence="2">
    <location>
        <begin position="71"/>
        <end position="85"/>
    </location>
</feature>
<dbReference type="GO" id="GO:0008270">
    <property type="term" value="F:zinc ion binding"/>
    <property type="evidence" value="ECO:0007669"/>
    <property type="project" value="UniProtKB-KW"/>
</dbReference>
<proteinExistence type="predicted"/>
<accession>A0AB34FC46</accession>
<dbReference type="Gene3D" id="4.10.60.10">
    <property type="entry name" value="Zinc finger, CCHC-type"/>
    <property type="match status" value="1"/>
</dbReference>
<evidence type="ECO:0000313" key="4">
    <source>
        <dbReference type="EMBL" id="KAJ6436266.1"/>
    </source>
</evidence>
<protein>
    <submittedName>
        <fullName evidence="4">Ectomycorrhiza-upregulated zf-MYND domain-containing protein</fullName>
    </submittedName>
</protein>
<feature type="domain" description="CCHC-type" evidence="3">
    <location>
        <begin position="328"/>
        <end position="344"/>
    </location>
</feature>
<evidence type="ECO:0000256" key="1">
    <source>
        <dbReference type="PROSITE-ProRule" id="PRU00047"/>
    </source>
</evidence>
<dbReference type="SMART" id="SM00343">
    <property type="entry name" value="ZnF_C2HC"/>
    <property type="match status" value="1"/>
</dbReference>
<evidence type="ECO:0000259" key="3">
    <source>
        <dbReference type="PROSITE" id="PS50158"/>
    </source>
</evidence>
<feature type="compositionally biased region" description="Basic and acidic residues" evidence="2">
    <location>
        <begin position="315"/>
        <end position="328"/>
    </location>
</feature>
<keyword evidence="5" id="KW-1185">Reference proteome</keyword>
<reference evidence="4" key="1">
    <citation type="submission" date="2023-01" db="EMBL/GenBank/DDBJ databases">
        <title>The growth and conidiation of Purpureocillium lavendulum are regulated by nitrogen source and histone H3K14 acetylation.</title>
        <authorList>
            <person name="Tang P."/>
            <person name="Han J."/>
            <person name="Zhang C."/>
            <person name="Tang P."/>
            <person name="Qi F."/>
            <person name="Zhang K."/>
            <person name="Liang L."/>
        </authorList>
    </citation>
    <scope>NUCLEOTIDE SEQUENCE</scope>
    <source>
        <strain evidence="4">YMF1.00683</strain>
    </source>
</reference>
<dbReference type="InterPro" id="IPR036875">
    <property type="entry name" value="Znf_CCHC_sf"/>
</dbReference>
<dbReference type="EMBL" id="JAQHRD010000025">
    <property type="protein sequence ID" value="KAJ6436266.1"/>
    <property type="molecule type" value="Genomic_DNA"/>
</dbReference>
<feature type="compositionally biased region" description="Basic and acidic residues" evidence="2">
    <location>
        <begin position="287"/>
        <end position="299"/>
    </location>
</feature>
<dbReference type="AlphaFoldDB" id="A0AB34FC46"/>
<gene>
    <name evidence="4" type="ORF">O9K51_11174</name>
</gene>
<dbReference type="SUPFAM" id="SSF57756">
    <property type="entry name" value="Retrovirus zinc finger-like domains"/>
    <property type="match status" value="1"/>
</dbReference>
<feature type="region of interest" description="Disordered" evidence="2">
    <location>
        <begin position="261"/>
        <end position="328"/>
    </location>
</feature>
<dbReference type="Proteomes" id="UP001163105">
    <property type="component" value="Unassembled WGS sequence"/>
</dbReference>
<keyword evidence="1" id="KW-0862">Zinc</keyword>
<feature type="compositionally biased region" description="Basic and acidic residues" evidence="2">
    <location>
        <begin position="264"/>
        <end position="277"/>
    </location>
</feature>
<dbReference type="GO" id="GO:0003676">
    <property type="term" value="F:nucleic acid binding"/>
    <property type="evidence" value="ECO:0007669"/>
    <property type="project" value="InterPro"/>
</dbReference>
<comment type="caution">
    <text evidence="4">The sequence shown here is derived from an EMBL/GenBank/DDBJ whole genome shotgun (WGS) entry which is preliminary data.</text>
</comment>
<evidence type="ECO:0000313" key="5">
    <source>
        <dbReference type="Proteomes" id="UP001163105"/>
    </source>
</evidence>
<name>A0AB34FC46_9HYPO</name>
<organism evidence="4 5">
    <name type="scientific">Purpureocillium lavendulum</name>
    <dbReference type="NCBI Taxonomy" id="1247861"/>
    <lineage>
        <taxon>Eukaryota</taxon>
        <taxon>Fungi</taxon>
        <taxon>Dikarya</taxon>
        <taxon>Ascomycota</taxon>
        <taxon>Pezizomycotina</taxon>
        <taxon>Sordariomycetes</taxon>
        <taxon>Hypocreomycetidae</taxon>
        <taxon>Hypocreales</taxon>
        <taxon>Ophiocordycipitaceae</taxon>
        <taxon>Purpureocillium</taxon>
    </lineage>
</organism>
<keyword evidence="1" id="KW-0863">Zinc-finger</keyword>
<feature type="region of interest" description="Disordered" evidence="2">
    <location>
        <begin position="52"/>
        <end position="99"/>
    </location>
</feature>
<keyword evidence="1" id="KW-0479">Metal-binding</keyword>
<dbReference type="InterPro" id="IPR001878">
    <property type="entry name" value="Znf_CCHC"/>
</dbReference>